<keyword evidence="4 8" id="KW-0808">Transferase</keyword>
<dbReference type="PANTHER" id="PTHR21461:SF69">
    <property type="entry name" value="GLYCOSYLTRANSFERASE FAMILY 92 PROTEIN"/>
    <property type="match status" value="1"/>
</dbReference>
<dbReference type="Pfam" id="PF01697">
    <property type="entry name" value="Glyco_transf_92"/>
    <property type="match status" value="1"/>
</dbReference>
<dbReference type="GO" id="GO:0005737">
    <property type="term" value="C:cytoplasm"/>
    <property type="evidence" value="ECO:0007669"/>
    <property type="project" value="TreeGrafter"/>
</dbReference>
<dbReference type="GO" id="GO:0016020">
    <property type="term" value="C:membrane"/>
    <property type="evidence" value="ECO:0007669"/>
    <property type="project" value="UniProtKB-SubCell"/>
</dbReference>
<proteinExistence type="inferred from homology"/>
<reference evidence="9 10" key="1">
    <citation type="journal article" date="2021" name="Elife">
        <title>Chloroplast acquisition without the gene transfer in kleptoplastic sea slugs, Plakobranchus ocellatus.</title>
        <authorList>
            <person name="Maeda T."/>
            <person name="Takahashi S."/>
            <person name="Yoshida T."/>
            <person name="Shimamura S."/>
            <person name="Takaki Y."/>
            <person name="Nagai Y."/>
            <person name="Toyoda A."/>
            <person name="Suzuki Y."/>
            <person name="Arimoto A."/>
            <person name="Ishii H."/>
            <person name="Satoh N."/>
            <person name="Nishiyama T."/>
            <person name="Hasebe M."/>
            <person name="Maruyama T."/>
            <person name="Minagawa J."/>
            <person name="Obokata J."/>
            <person name="Shigenobu S."/>
        </authorList>
    </citation>
    <scope>NUCLEOTIDE SEQUENCE [LARGE SCALE GENOMIC DNA]</scope>
</reference>
<keyword evidence="10" id="KW-1185">Reference proteome</keyword>
<comment type="similarity">
    <text evidence="2 8">Belongs to the glycosyltransferase 92 family.</text>
</comment>
<dbReference type="Proteomes" id="UP000735302">
    <property type="component" value="Unassembled WGS sequence"/>
</dbReference>
<keyword evidence="3 8" id="KW-0328">Glycosyltransferase</keyword>
<keyword evidence="6" id="KW-1133">Transmembrane helix</keyword>
<dbReference type="InterPro" id="IPR008166">
    <property type="entry name" value="Glyco_transf_92"/>
</dbReference>
<evidence type="ECO:0000256" key="3">
    <source>
        <dbReference type="ARBA" id="ARBA00022676"/>
    </source>
</evidence>
<dbReference type="GO" id="GO:0016757">
    <property type="term" value="F:glycosyltransferase activity"/>
    <property type="evidence" value="ECO:0007669"/>
    <property type="project" value="UniProtKB-UniRule"/>
</dbReference>
<evidence type="ECO:0000256" key="2">
    <source>
        <dbReference type="ARBA" id="ARBA00007647"/>
    </source>
</evidence>
<dbReference type="EC" id="2.4.1.-" evidence="8"/>
<evidence type="ECO:0000256" key="6">
    <source>
        <dbReference type="ARBA" id="ARBA00022989"/>
    </source>
</evidence>
<comment type="caution">
    <text evidence="9">The sequence shown here is derived from an EMBL/GenBank/DDBJ whole genome shotgun (WGS) entry which is preliminary data.</text>
</comment>
<keyword evidence="7" id="KW-0472">Membrane</keyword>
<evidence type="ECO:0000256" key="5">
    <source>
        <dbReference type="ARBA" id="ARBA00022692"/>
    </source>
</evidence>
<evidence type="ECO:0000256" key="4">
    <source>
        <dbReference type="ARBA" id="ARBA00022679"/>
    </source>
</evidence>
<dbReference type="AlphaFoldDB" id="A0AAV3YR10"/>
<comment type="subcellular location">
    <subcellularLocation>
        <location evidence="1">Membrane</location>
        <topology evidence="1">Single-pass membrane protein</topology>
    </subcellularLocation>
</comment>
<keyword evidence="5" id="KW-0812">Transmembrane</keyword>
<dbReference type="EMBL" id="BLXT01001350">
    <property type="protein sequence ID" value="GFN84926.1"/>
    <property type="molecule type" value="Genomic_DNA"/>
</dbReference>
<organism evidence="9 10">
    <name type="scientific">Plakobranchus ocellatus</name>
    <dbReference type="NCBI Taxonomy" id="259542"/>
    <lineage>
        <taxon>Eukaryota</taxon>
        <taxon>Metazoa</taxon>
        <taxon>Spiralia</taxon>
        <taxon>Lophotrochozoa</taxon>
        <taxon>Mollusca</taxon>
        <taxon>Gastropoda</taxon>
        <taxon>Heterobranchia</taxon>
        <taxon>Euthyneura</taxon>
        <taxon>Panpulmonata</taxon>
        <taxon>Sacoglossa</taxon>
        <taxon>Placobranchoidea</taxon>
        <taxon>Plakobranchidae</taxon>
        <taxon>Plakobranchus</taxon>
    </lineage>
</organism>
<evidence type="ECO:0000313" key="10">
    <source>
        <dbReference type="Proteomes" id="UP000735302"/>
    </source>
</evidence>
<dbReference type="PANTHER" id="PTHR21461">
    <property type="entry name" value="GLYCOSYLTRANSFERASE FAMILY 92 PROTEIN"/>
    <property type="match status" value="1"/>
</dbReference>
<evidence type="ECO:0000256" key="7">
    <source>
        <dbReference type="ARBA" id="ARBA00023136"/>
    </source>
</evidence>
<accession>A0AAV3YR10</accession>
<protein>
    <recommendedName>
        <fullName evidence="8">Glycosyltransferase family 92 protein</fullName>
        <ecNumber evidence="8">2.4.1.-</ecNumber>
    </recommendedName>
</protein>
<sequence length="443" mass="50649">MIEGIRQLWDKKKYSQVIKLPHMSSGGRHPDFQEVQGLGSLLYVHAALWQGDHVRITVVKKLNVPVCTALCVLWYSSDQNAIPYFAQAVVRDLESYNFENACGYIKCILKAGKNETGEIPVLVSLVDGSDIESGLKITLPIEDTRIHTDDKKENISIGKKIDIKIKKTWAVEFTECLPTMYGFGNAGMLVEKLEMSKLLGAGRVVLYNTSIEPNVDAVLRMYTQEFAAGREKLEVMVHSWDLPPITMHYWGQIAAMEDCLYRYKWTSRYMVFTDMDELIIPFHHASWSELIADREKLNPGSVAFKIRSTVMRKDHSSPAKGLETEAFHYRSEVLRVTDRDDYIWPEVDRTKVFVNPAKIESVEVHGVYEGYGPIDNVPPDQALLYHYRWPLRKSCTDIRDTRVADKYGQRLIQGLKAAWAKLKDVPSGWNPTNETERAQCRNI</sequence>
<gene>
    <name evidence="9" type="ORF">PoB_001143200</name>
</gene>
<name>A0AAV3YR10_9GAST</name>
<evidence type="ECO:0000313" key="9">
    <source>
        <dbReference type="EMBL" id="GFN84926.1"/>
    </source>
</evidence>
<evidence type="ECO:0000256" key="8">
    <source>
        <dbReference type="RuleBase" id="RU366017"/>
    </source>
</evidence>
<evidence type="ECO:0000256" key="1">
    <source>
        <dbReference type="ARBA" id="ARBA00004167"/>
    </source>
</evidence>